<accession>A0A9Q9EIF0</accession>
<organism evidence="3 4">
    <name type="scientific">Septoria linicola</name>
    <dbReference type="NCBI Taxonomy" id="215465"/>
    <lineage>
        <taxon>Eukaryota</taxon>
        <taxon>Fungi</taxon>
        <taxon>Dikarya</taxon>
        <taxon>Ascomycota</taxon>
        <taxon>Pezizomycotina</taxon>
        <taxon>Dothideomycetes</taxon>
        <taxon>Dothideomycetidae</taxon>
        <taxon>Mycosphaerellales</taxon>
        <taxon>Mycosphaerellaceae</taxon>
        <taxon>Septoria</taxon>
    </lineage>
</organism>
<name>A0A9Q9EIF0_9PEZI</name>
<dbReference type="PANTHER" id="PTHR37534:SF4">
    <property type="entry name" value="ZN(II)2CYS6 TRANSCRIPTION FACTOR (EUROFUNG)"/>
    <property type="match status" value="1"/>
</dbReference>
<dbReference type="PANTHER" id="PTHR37534">
    <property type="entry name" value="TRANSCRIPTIONAL ACTIVATOR PROTEIN UGA3"/>
    <property type="match status" value="1"/>
</dbReference>
<dbReference type="InterPro" id="IPR021858">
    <property type="entry name" value="Fun_TF"/>
</dbReference>
<dbReference type="Proteomes" id="UP001056384">
    <property type="component" value="Chromosome 3"/>
</dbReference>
<keyword evidence="2" id="KW-0539">Nucleus</keyword>
<comment type="subcellular location">
    <subcellularLocation>
        <location evidence="1">Nucleus</location>
    </subcellularLocation>
</comment>
<dbReference type="AlphaFoldDB" id="A0A9Q9EIF0"/>
<evidence type="ECO:0000256" key="1">
    <source>
        <dbReference type="ARBA" id="ARBA00004123"/>
    </source>
</evidence>
<evidence type="ECO:0000313" key="4">
    <source>
        <dbReference type="Proteomes" id="UP001056384"/>
    </source>
</evidence>
<proteinExistence type="predicted"/>
<dbReference type="GO" id="GO:0045944">
    <property type="term" value="P:positive regulation of transcription by RNA polymerase II"/>
    <property type="evidence" value="ECO:0007669"/>
    <property type="project" value="TreeGrafter"/>
</dbReference>
<dbReference type="Pfam" id="PF11951">
    <property type="entry name" value="Fungal_trans_2"/>
    <property type="match status" value="1"/>
</dbReference>
<dbReference type="GO" id="GO:0005634">
    <property type="term" value="C:nucleus"/>
    <property type="evidence" value="ECO:0007669"/>
    <property type="project" value="UniProtKB-SubCell"/>
</dbReference>
<evidence type="ECO:0000256" key="2">
    <source>
        <dbReference type="ARBA" id="ARBA00023242"/>
    </source>
</evidence>
<dbReference type="EMBL" id="CP099420">
    <property type="protein sequence ID" value="USW51029.1"/>
    <property type="molecule type" value="Genomic_DNA"/>
</dbReference>
<dbReference type="GO" id="GO:0000976">
    <property type="term" value="F:transcription cis-regulatory region binding"/>
    <property type="evidence" value="ECO:0007669"/>
    <property type="project" value="TreeGrafter"/>
</dbReference>
<sequence length="393" mass="43755">MGPRPMNVALPPNPEQFTTWSDLEASDLVQTALRTNLGITLMHNYLTECAPWFDAHSAQLYYSRVEVSRMLKCPPWRAAALALSAKNIEMRDHPSLIPGLKKLSLHLYSMAVRLAIESMSGRFEVVGTVAGCVLLCVYEMMTLTYLDWRRHVQGCASMYTHNGWNGSSGGLISGCFWDFARTDMWAAFCSSTRTILPAETSFDEPMAIMALDDIDADLHACIAIWLTARVINLTADGLPIAESVDFHALKADMLKWEFMGGPSAQAVLLREPMQRRIILSLKSSSPVTVLVAIGHTQFYTAKVVLLEYEAAQRDADAAAALREEAYKYALIANGVVEINNHTACLVNSLQPVYACGRHMRTRSEKFATLELLAQIERKTGWKCGWRSDGLREI</sequence>
<evidence type="ECO:0000313" key="3">
    <source>
        <dbReference type="EMBL" id="USW51029.1"/>
    </source>
</evidence>
<protein>
    <submittedName>
        <fullName evidence="3">Fungal transcription factor</fullName>
    </submittedName>
</protein>
<reference evidence="3" key="1">
    <citation type="submission" date="2022-06" db="EMBL/GenBank/DDBJ databases">
        <title>Complete genome sequences of two strains of the flax pathogen Septoria linicola.</title>
        <authorList>
            <person name="Lapalu N."/>
            <person name="Simon A."/>
            <person name="Demenou B."/>
            <person name="Paumier D."/>
            <person name="Guillot M.-P."/>
            <person name="Gout L."/>
            <person name="Valade R."/>
        </authorList>
    </citation>
    <scope>NUCLEOTIDE SEQUENCE</scope>
    <source>
        <strain evidence="3">SE15195</strain>
    </source>
</reference>
<dbReference type="GO" id="GO:0003700">
    <property type="term" value="F:DNA-binding transcription factor activity"/>
    <property type="evidence" value="ECO:0007669"/>
    <property type="project" value="TreeGrafter"/>
</dbReference>
<gene>
    <name evidence="3" type="ORF">Slin15195_G043480</name>
</gene>
<keyword evidence="4" id="KW-1185">Reference proteome</keyword>